<dbReference type="AlphaFoldDB" id="A0A8J5EU62"/>
<organism evidence="2 3">
    <name type="scientific">Zingiber officinale</name>
    <name type="common">Ginger</name>
    <name type="synonym">Amomum zingiber</name>
    <dbReference type="NCBI Taxonomy" id="94328"/>
    <lineage>
        <taxon>Eukaryota</taxon>
        <taxon>Viridiplantae</taxon>
        <taxon>Streptophyta</taxon>
        <taxon>Embryophyta</taxon>
        <taxon>Tracheophyta</taxon>
        <taxon>Spermatophyta</taxon>
        <taxon>Magnoliopsida</taxon>
        <taxon>Liliopsida</taxon>
        <taxon>Zingiberales</taxon>
        <taxon>Zingiberaceae</taxon>
        <taxon>Zingiber</taxon>
    </lineage>
</organism>
<dbReference type="InterPro" id="IPR025659">
    <property type="entry name" value="Tubby-like_C"/>
</dbReference>
<dbReference type="InterPro" id="IPR038595">
    <property type="entry name" value="LOR_sf"/>
</dbReference>
<keyword evidence="3" id="KW-1185">Reference proteome</keyword>
<gene>
    <name evidence="2" type="ORF">ZIOFF_070715</name>
</gene>
<name>A0A8J5EU62_ZINOF</name>
<evidence type="ECO:0000256" key="1">
    <source>
        <dbReference type="ARBA" id="ARBA00005437"/>
    </source>
</evidence>
<evidence type="ECO:0000313" key="3">
    <source>
        <dbReference type="Proteomes" id="UP000734854"/>
    </source>
</evidence>
<dbReference type="PANTHER" id="PTHR31087:SF85">
    <property type="entry name" value="PROTEIN LURP-ONE-RELATED 7"/>
    <property type="match status" value="1"/>
</dbReference>
<dbReference type="Gene3D" id="2.40.160.200">
    <property type="entry name" value="LURP1-related"/>
    <property type="match status" value="1"/>
</dbReference>
<proteinExistence type="inferred from homology"/>
<comment type="similarity">
    <text evidence="1">Belongs to the LOR family.</text>
</comment>
<evidence type="ECO:0000313" key="2">
    <source>
        <dbReference type="EMBL" id="KAG6469784.1"/>
    </source>
</evidence>
<dbReference type="PANTHER" id="PTHR31087">
    <property type="match status" value="1"/>
</dbReference>
<reference evidence="2 3" key="1">
    <citation type="submission" date="2020-08" db="EMBL/GenBank/DDBJ databases">
        <title>Plant Genome Project.</title>
        <authorList>
            <person name="Zhang R.-G."/>
        </authorList>
    </citation>
    <scope>NUCLEOTIDE SEQUENCE [LARGE SCALE GENOMIC DNA]</scope>
    <source>
        <tissue evidence="2">Rhizome</tissue>
    </source>
</reference>
<comment type="caution">
    <text evidence="2">The sequence shown here is derived from an EMBL/GenBank/DDBJ whole genome shotgun (WGS) entry which is preliminary data.</text>
</comment>
<dbReference type="Proteomes" id="UP000734854">
    <property type="component" value="Unassembled WGS sequence"/>
</dbReference>
<dbReference type="InterPro" id="IPR007612">
    <property type="entry name" value="LOR"/>
</dbReference>
<dbReference type="Pfam" id="PF04525">
    <property type="entry name" value="LOR"/>
    <property type="match status" value="1"/>
</dbReference>
<dbReference type="SUPFAM" id="SSF54518">
    <property type="entry name" value="Tubby C-terminal domain-like"/>
    <property type="match status" value="1"/>
</dbReference>
<dbReference type="EMBL" id="JACMSC010000021">
    <property type="protein sequence ID" value="KAG6469784.1"/>
    <property type="molecule type" value="Genomic_DNA"/>
</dbReference>
<protein>
    <submittedName>
        <fullName evidence="2">Uncharacterized protein</fullName>
    </submittedName>
</protein>
<sequence length="180" mass="20491">MNLTITRYDVLTFMDVDLYRVADANGTMVFKVNRVLFNSRRILLNAAGNVLLTIKPDRSDGFRGFELRDPWKVYRGYSSSPNDLLFTLKRCSLFECDKYKVILAPNEAATCDFMINGNGRNARCTISIGQSNTIIAQMQCERAFLRPSKPIVTVNSNVDHVFIVSLIIILEEIRRSSRGR</sequence>
<accession>A0A8J5EU62</accession>